<dbReference type="Gene3D" id="3.30.700.10">
    <property type="entry name" value="Glycoprotein, Type 4 Pilin"/>
    <property type="match status" value="1"/>
</dbReference>
<dbReference type="GO" id="GO:0009986">
    <property type="term" value="C:cell surface"/>
    <property type="evidence" value="ECO:0007669"/>
    <property type="project" value="UniProtKB-SubCell"/>
</dbReference>
<evidence type="ECO:0000256" key="9">
    <source>
        <dbReference type="ARBA" id="ARBA00043982"/>
    </source>
</evidence>
<dbReference type="SUPFAM" id="SSF54523">
    <property type="entry name" value="Pili subunits"/>
    <property type="match status" value="1"/>
</dbReference>
<dbReference type="Pfam" id="PF07963">
    <property type="entry name" value="N_methyl"/>
    <property type="match status" value="1"/>
</dbReference>
<evidence type="ECO:0000256" key="2">
    <source>
        <dbReference type="ARBA" id="ARBA00004241"/>
    </source>
</evidence>
<dbReference type="GO" id="GO:0015628">
    <property type="term" value="P:protein secretion by the type II secretion system"/>
    <property type="evidence" value="ECO:0007669"/>
    <property type="project" value="InterPro"/>
</dbReference>
<feature type="transmembrane region" description="Helical" evidence="10">
    <location>
        <begin position="15"/>
        <end position="36"/>
    </location>
</feature>
<dbReference type="InterPro" id="IPR012902">
    <property type="entry name" value="N_methyl_site"/>
</dbReference>
<protein>
    <submittedName>
        <fullName evidence="11">ComYC competence protein</fullName>
    </submittedName>
</protein>
<keyword evidence="12" id="KW-1185">Reference proteome</keyword>
<evidence type="ECO:0000256" key="5">
    <source>
        <dbReference type="ARBA" id="ARBA00022692"/>
    </source>
</evidence>
<gene>
    <name evidence="11" type="primary">comYC</name>
    <name evidence="11" type="ORF">NCTC12224_00480</name>
</gene>
<keyword evidence="8" id="KW-0178">Competence</keyword>
<proteinExistence type="inferred from homology"/>
<dbReference type="PIRSF" id="PIRSF029928">
    <property type="entry name" value="Late_competence_ComGC"/>
    <property type="match status" value="1"/>
</dbReference>
<dbReference type="GeneID" id="78355943"/>
<evidence type="ECO:0000256" key="1">
    <source>
        <dbReference type="ARBA" id="ARBA00004162"/>
    </source>
</evidence>
<evidence type="ECO:0000313" key="12">
    <source>
        <dbReference type="Proteomes" id="UP000254924"/>
    </source>
</evidence>
<keyword evidence="3" id="KW-1003">Cell membrane</keyword>
<reference evidence="11 12" key="1">
    <citation type="submission" date="2018-06" db="EMBL/GenBank/DDBJ databases">
        <authorList>
            <consortium name="Pathogen Informatics"/>
            <person name="Doyle S."/>
        </authorList>
    </citation>
    <scope>NUCLEOTIDE SEQUENCE [LARGE SCALE GENOMIC DNA]</scope>
    <source>
        <strain evidence="11 12">NCTC12224</strain>
    </source>
</reference>
<dbReference type="AlphaFoldDB" id="A0A380K3X0"/>
<comment type="subcellular location">
    <subcellularLocation>
        <location evidence="1">Cell membrane</location>
        <topology evidence="1">Single-pass membrane protein</topology>
    </subcellularLocation>
    <subcellularLocation>
        <location evidence="2">Cell surface</location>
    </subcellularLocation>
</comment>
<evidence type="ECO:0000256" key="6">
    <source>
        <dbReference type="ARBA" id="ARBA00022989"/>
    </source>
</evidence>
<dbReference type="RefSeq" id="WP_115268050.1">
    <property type="nucleotide sequence ID" value="NZ_JBNPNB010000045.1"/>
</dbReference>
<dbReference type="NCBIfam" id="NF040999">
    <property type="entry name" value="pilin_ComGC"/>
    <property type="match status" value="1"/>
</dbReference>
<evidence type="ECO:0000256" key="8">
    <source>
        <dbReference type="ARBA" id="ARBA00023287"/>
    </source>
</evidence>
<dbReference type="NCBIfam" id="TIGR02532">
    <property type="entry name" value="IV_pilin_GFxxxE"/>
    <property type="match status" value="1"/>
</dbReference>
<dbReference type="GO" id="GO:0015627">
    <property type="term" value="C:type II protein secretion system complex"/>
    <property type="evidence" value="ECO:0007669"/>
    <property type="project" value="InterPro"/>
</dbReference>
<evidence type="ECO:0000256" key="10">
    <source>
        <dbReference type="SAM" id="Phobius"/>
    </source>
</evidence>
<evidence type="ECO:0000256" key="7">
    <source>
        <dbReference type="ARBA" id="ARBA00023136"/>
    </source>
</evidence>
<dbReference type="PRINTS" id="PR00813">
    <property type="entry name" value="BCTERIALGSPG"/>
</dbReference>
<evidence type="ECO:0000256" key="3">
    <source>
        <dbReference type="ARBA" id="ARBA00022475"/>
    </source>
</evidence>
<dbReference type="InterPro" id="IPR016940">
    <property type="entry name" value="ComGC"/>
</dbReference>
<keyword evidence="7 10" id="KW-0472">Membrane</keyword>
<dbReference type="OrthoDB" id="2232493at2"/>
<keyword evidence="6 10" id="KW-1133">Transmembrane helix</keyword>
<dbReference type="GO" id="GO:0005886">
    <property type="term" value="C:plasma membrane"/>
    <property type="evidence" value="ECO:0007669"/>
    <property type="project" value="UniProtKB-SubCell"/>
</dbReference>
<dbReference type="EMBL" id="UHFN01000007">
    <property type="protein sequence ID" value="SUN59642.1"/>
    <property type="molecule type" value="Genomic_DNA"/>
</dbReference>
<accession>A0A380K3X0</accession>
<dbReference type="InterPro" id="IPR045584">
    <property type="entry name" value="Pilin-like"/>
</dbReference>
<name>A0A380K3X0_9STRE</name>
<sequence>MKKYLNFLTKTKAKGFTLIEMLVVLVIISVLLLLFVPNLTKQKEKVTQTGNAAVVKVVESQAELYNLNHEDKATLAKLVKSGDISSKQSKAYSEYYAQNPKETATVAN</sequence>
<comment type="similarity">
    <text evidence="9">Belongs to the ComGC family.</text>
</comment>
<dbReference type="PROSITE" id="PS00409">
    <property type="entry name" value="PROKAR_NTER_METHYL"/>
    <property type="match status" value="1"/>
</dbReference>
<keyword evidence="5 10" id="KW-0812">Transmembrane</keyword>
<dbReference type="Proteomes" id="UP000254924">
    <property type="component" value="Unassembled WGS sequence"/>
</dbReference>
<evidence type="ECO:0000313" key="11">
    <source>
        <dbReference type="EMBL" id="SUN59642.1"/>
    </source>
</evidence>
<keyword evidence="4" id="KW-0488">Methylation</keyword>
<dbReference type="InterPro" id="IPR000983">
    <property type="entry name" value="Bac_GSPG_pilin"/>
</dbReference>
<organism evidence="11 12">
    <name type="scientific">Streptococcus hyointestinalis</name>
    <dbReference type="NCBI Taxonomy" id="1337"/>
    <lineage>
        <taxon>Bacteria</taxon>
        <taxon>Bacillati</taxon>
        <taxon>Bacillota</taxon>
        <taxon>Bacilli</taxon>
        <taxon>Lactobacillales</taxon>
        <taxon>Streptococcaceae</taxon>
        <taxon>Streptococcus</taxon>
    </lineage>
</organism>
<dbReference type="GO" id="GO:0030420">
    <property type="term" value="P:establishment of competence for transformation"/>
    <property type="evidence" value="ECO:0007669"/>
    <property type="project" value="UniProtKB-KW"/>
</dbReference>
<evidence type="ECO:0000256" key="4">
    <source>
        <dbReference type="ARBA" id="ARBA00022481"/>
    </source>
</evidence>